<dbReference type="EMBL" id="JAVDTS010000004">
    <property type="protein sequence ID" value="MDR6838090.1"/>
    <property type="molecule type" value="Genomic_DNA"/>
</dbReference>
<dbReference type="Gene3D" id="3.40.50.2300">
    <property type="match status" value="1"/>
</dbReference>
<dbReference type="AlphaFoldDB" id="A0AAJ2BRX3"/>
<organism evidence="5 8">
    <name type="scientific">Acidovorax delafieldii</name>
    <name type="common">Pseudomonas delafieldii</name>
    <dbReference type="NCBI Taxonomy" id="47920"/>
    <lineage>
        <taxon>Bacteria</taxon>
        <taxon>Pseudomonadati</taxon>
        <taxon>Pseudomonadota</taxon>
        <taxon>Betaproteobacteria</taxon>
        <taxon>Burkholderiales</taxon>
        <taxon>Comamonadaceae</taxon>
        <taxon>Acidovorax</taxon>
    </lineage>
</organism>
<dbReference type="Pfam" id="PF00072">
    <property type="entry name" value="Response_reg"/>
    <property type="match status" value="1"/>
</dbReference>
<feature type="domain" description="Response regulatory" evidence="4">
    <location>
        <begin position="10"/>
        <end position="126"/>
    </location>
</feature>
<dbReference type="EMBL" id="JAVDTL010000003">
    <property type="protein sequence ID" value="MDR6767194.1"/>
    <property type="molecule type" value="Genomic_DNA"/>
</dbReference>
<dbReference type="Proteomes" id="UP001249076">
    <property type="component" value="Unassembled WGS sequence"/>
</dbReference>
<dbReference type="GO" id="GO:0000160">
    <property type="term" value="P:phosphorelay signal transduction system"/>
    <property type="evidence" value="ECO:0007669"/>
    <property type="project" value="UniProtKB-KW"/>
</dbReference>
<keyword evidence="7" id="KW-1185">Reference proteome</keyword>
<keyword evidence="2" id="KW-0902">Two-component regulatory system</keyword>
<evidence type="ECO:0000313" key="6">
    <source>
        <dbReference type="EMBL" id="MDR6838090.1"/>
    </source>
</evidence>
<gene>
    <name evidence="5" type="ORF">J2W88_002469</name>
    <name evidence="6" type="ORF">J2W93_002931</name>
</gene>
<sequence length="137" mass="14769">MTITTTHPATVLVIEDDDASRMLVTYLLEAAGHRVLAAENGAVGLDLALAEGPDIVLCDLQMPVMNGYEVARGLRSSPRWRVVPLVAVTAFSMPGDREKALEVGFNEHLSKPITPETFVQQIEAFLASARQTPPQSG</sequence>
<proteinExistence type="predicted"/>
<comment type="caution">
    <text evidence="5">The sequence shown here is derived from an EMBL/GenBank/DDBJ whole genome shotgun (WGS) entry which is preliminary data.</text>
</comment>
<reference evidence="5 7" key="1">
    <citation type="submission" date="2023-07" db="EMBL/GenBank/DDBJ databases">
        <title>Sorghum-associated microbial communities from plants grown in Nebraska, USA.</title>
        <authorList>
            <person name="Schachtman D."/>
        </authorList>
    </citation>
    <scope>NUCLEOTIDE SEQUENCE</scope>
    <source>
        <strain evidence="6 7">BE105</strain>
        <strain evidence="5">BE69</strain>
    </source>
</reference>
<dbReference type="RefSeq" id="WP_209819741.1">
    <property type="nucleotide sequence ID" value="NZ_JAVDTL010000003.1"/>
</dbReference>
<evidence type="ECO:0000313" key="7">
    <source>
        <dbReference type="Proteomes" id="UP001249076"/>
    </source>
</evidence>
<feature type="modified residue" description="4-aspartylphosphate" evidence="3">
    <location>
        <position position="59"/>
    </location>
</feature>
<accession>A0AAJ2BRX3</accession>
<dbReference type="Proteomes" id="UP001253458">
    <property type="component" value="Unassembled WGS sequence"/>
</dbReference>
<evidence type="ECO:0000313" key="5">
    <source>
        <dbReference type="EMBL" id="MDR6767194.1"/>
    </source>
</evidence>
<dbReference type="SMART" id="SM00448">
    <property type="entry name" value="REC"/>
    <property type="match status" value="1"/>
</dbReference>
<evidence type="ECO:0000256" key="3">
    <source>
        <dbReference type="PROSITE-ProRule" id="PRU00169"/>
    </source>
</evidence>
<protein>
    <submittedName>
        <fullName evidence="5">Two-component system cell cycle response regulator DivK</fullName>
    </submittedName>
</protein>
<evidence type="ECO:0000313" key="8">
    <source>
        <dbReference type="Proteomes" id="UP001253458"/>
    </source>
</evidence>
<dbReference type="PROSITE" id="PS50110">
    <property type="entry name" value="RESPONSE_REGULATORY"/>
    <property type="match status" value="1"/>
</dbReference>
<evidence type="ECO:0000256" key="1">
    <source>
        <dbReference type="ARBA" id="ARBA00022553"/>
    </source>
</evidence>
<evidence type="ECO:0000256" key="2">
    <source>
        <dbReference type="ARBA" id="ARBA00023012"/>
    </source>
</evidence>
<dbReference type="SUPFAM" id="SSF52172">
    <property type="entry name" value="CheY-like"/>
    <property type="match status" value="1"/>
</dbReference>
<dbReference type="PANTHER" id="PTHR45339">
    <property type="entry name" value="HYBRID SIGNAL TRANSDUCTION HISTIDINE KINASE J"/>
    <property type="match status" value="1"/>
</dbReference>
<dbReference type="InterPro" id="IPR011006">
    <property type="entry name" value="CheY-like_superfamily"/>
</dbReference>
<name>A0AAJ2BRX3_ACIDE</name>
<dbReference type="InterPro" id="IPR001789">
    <property type="entry name" value="Sig_transdc_resp-reg_receiver"/>
</dbReference>
<evidence type="ECO:0000259" key="4">
    <source>
        <dbReference type="PROSITE" id="PS50110"/>
    </source>
</evidence>
<dbReference type="PANTHER" id="PTHR45339:SF1">
    <property type="entry name" value="HYBRID SIGNAL TRANSDUCTION HISTIDINE KINASE J"/>
    <property type="match status" value="1"/>
</dbReference>
<keyword evidence="1 3" id="KW-0597">Phosphoprotein</keyword>